<accession>A0ABT9ZQZ1</accession>
<dbReference type="InterPro" id="IPR050361">
    <property type="entry name" value="MPP/UQCRC_Complex"/>
</dbReference>
<dbReference type="PANTHER" id="PTHR11851">
    <property type="entry name" value="METALLOPROTEASE"/>
    <property type="match status" value="1"/>
</dbReference>
<proteinExistence type="predicted"/>
<dbReference type="EMBL" id="JAUSUG010000003">
    <property type="protein sequence ID" value="MDQ0253651.1"/>
    <property type="molecule type" value="Genomic_DNA"/>
</dbReference>
<organism evidence="2 3">
    <name type="scientific">Evansella vedderi</name>
    <dbReference type="NCBI Taxonomy" id="38282"/>
    <lineage>
        <taxon>Bacteria</taxon>
        <taxon>Bacillati</taxon>
        <taxon>Bacillota</taxon>
        <taxon>Bacilli</taxon>
        <taxon>Bacillales</taxon>
        <taxon>Bacillaceae</taxon>
        <taxon>Evansella</taxon>
    </lineage>
</organism>
<evidence type="ECO:0000313" key="2">
    <source>
        <dbReference type="EMBL" id="MDQ0253651.1"/>
    </source>
</evidence>
<evidence type="ECO:0000259" key="1">
    <source>
        <dbReference type="Pfam" id="PF05193"/>
    </source>
</evidence>
<gene>
    <name evidence="2" type="ORF">J2S74_001023</name>
</gene>
<dbReference type="PANTHER" id="PTHR11851:SF186">
    <property type="entry name" value="INACTIVE METALLOPROTEASE YMFF-RELATED"/>
    <property type="match status" value="1"/>
</dbReference>
<evidence type="ECO:0000313" key="3">
    <source>
        <dbReference type="Proteomes" id="UP001230005"/>
    </source>
</evidence>
<dbReference type="InterPro" id="IPR011249">
    <property type="entry name" value="Metalloenz_LuxS/M16"/>
</dbReference>
<dbReference type="Proteomes" id="UP001230005">
    <property type="component" value="Unassembled WGS sequence"/>
</dbReference>
<protein>
    <submittedName>
        <fullName evidence="2">Zn-dependent peptidase</fullName>
    </submittedName>
</protein>
<comment type="caution">
    <text evidence="2">The sequence shown here is derived from an EMBL/GenBank/DDBJ whole genome shotgun (WGS) entry which is preliminary data.</text>
</comment>
<keyword evidence="3" id="KW-1185">Reference proteome</keyword>
<sequence>MKVGPLNIHVLPSTTYKTNTVFLHMRSPLTKETVTKRALLPYVLQSGTKDYPTRKEIRKELDDLYGATLNVDVSKKGEFHLMSFRMEVANEKFLSDDRPLFERALKLFASVLLSPKESDGAFDKSIVEGEKRTLKQKLASVYDDKMRYANKRLTEEMCEDEPFGLFVLGDSDDIPSIDEKNLFEYYKEVLNSDRLDLFIVGDVKEEELGPIMNKYFKEFSSIAERDQNTVPENNINKLDRKPREVIEEQEVQQGKLHIGYRTNVTYKDDDYFALQLFNGVFGGFSHSKLFINVREKASLAYYAASRVESHKGLLIVMSGIESKKFDDATKIIFEQMEAMKAGDFTEDDLEQTKAVFKNQLLETMDVPRGRIELEYHNQLSDKKRPIEEWIKEIDNVNKEDIVRVAGKVQLDTVYFLKGKEETNNG</sequence>
<name>A0ABT9ZQZ1_9BACI</name>
<dbReference type="RefSeq" id="WP_307322590.1">
    <property type="nucleotide sequence ID" value="NZ_JAUSUG010000003.1"/>
</dbReference>
<dbReference type="SUPFAM" id="SSF63411">
    <property type="entry name" value="LuxS/MPP-like metallohydrolase"/>
    <property type="match status" value="2"/>
</dbReference>
<dbReference type="InterPro" id="IPR007863">
    <property type="entry name" value="Peptidase_M16_C"/>
</dbReference>
<dbReference type="NCBIfam" id="NF047422">
    <property type="entry name" value="YfmF_fam"/>
    <property type="match status" value="1"/>
</dbReference>
<feature type="domain" description="Peptidase M16 C-terminal" evidence="1">
    <location>
        <begin position="177"/>
        <end position="354"/>
    </location>
</feature>
<reference evidence="2 3" key="1">
    <citation type="submission" date="2023-07" db="EMBL/GenBank/DDBJ databases">
        <title>Genomic Encyclopedia of Type Strains, Phase IV (KMG-IV): sequencing the most valuable type-strain genomes for metagenomic binning, comparative biology and taxonomic classification.</title>
        <authorList>
            <person name="Goeker M."/>
        </authorList>
    </citation>
    <scope>NUCLEOTIDE SEQUENCE [LARGE SCALE GENOMIC DNA]</scope>
    <source>
        <strain evidence="2 3">DSM 9768</strain>
    </source>
</reference>
<dbReference type="Gene3D" id="3.30.830.10">
    <property type="entry name" value="Metalloenzyme, LuxS/M16 peptidase-like"/>
    <property type="match status" value="2"/>
</dbReference>
<dbReference type="Pfam" id="PF05193">
    <property type="entry name" value="Peptidase_M16_C"/>
    <property type="match status" value="1"/>
</dbReference>